<dbReference type="InterPro" id="IPR007233">
    <property type="entry name" value="TRAPPC"/>
</dbReference>
<accession>A0A914UIJ7</accession>
<dbReference type="GO" id="GO:0005783">
    <property type="term" value="C:endoplasmic reticulum"/>
    <property type="evidence" value="ECO:0007669"/>
    <property type="project" value="UniProtKB-SubCell"/>
</dbReference>
<comment type="similarity">
    <text evidence="5">Belongs to the TRAPP small subunits family. BET5 subfamily.</text>
</comment>
<dbReference type="GO" id="GO:0006888">
    <property type="term" value="P:endoplasmic reticulum to Golgi vesicle-mediated transport"/>
    <property type="evidence" value="ECO:0007669"/>
    <property type="project" value="UniProtKB-UniRule"/>
</dbReference>
<evidence type="ECO:0000256" key="3">
    <source>
        <dbReference type="ARBA" id="ARBA00022892"/>
    </source>
</evidence>
<dbReference type="InterPro" id="IPR011012">
    <property type="entry name" value="Longin-like_dom_sf"/>
</dbReference>
<dbReference type="GO" id="GO:0005794">
    <property type="term" value="C:Golgi apparatus"/>
    <property type="evidence" value="ECO:0007669"/>
    <property type="project" value="UniProtKB-SubCell"/>
</dbReference>
<evidence type="ECO:0000256" key="1">
    <source>
        <dbReference type="ARBA" id="ARBA00022448"/>
    </source>
</evidence>
<dbReference type="SMART" id="SM01399">
    <property type="entry name" value="Sybindin"/>
    <property type="match status" value="1"/>
</dbReference>
<dbReference type="SUPFAM" id="SSF64356">
    <property type="entry name" value="SNARE-like"/>
    <property type="match status" value="1"/>
</dbReference>
<dbReference type="WBParaSite" id="PSAMB.scaffold10416size4100.g33281.t1">
    <property type="protein sequence ID" value="PSAMB.scaffold10416size4100.g33281.t1"/>
    <property type="gene ID" value="PSAMB.scaffold10416size4100.g33281"/>
</dbReference>
<dbReference type="AlphaFoldDB" id="A0A914UIJ7"/>
<evidence type="ECO:0000256" key="5">
    <source>
        <dbReference type="ARBA" id="ARBA00038167"/>
    </source>
</evidence>
<dbReference type="PANTHER" id="PTHR23249">
    <property type="entry name" value="TRAFFICKING PROTEIN PARTICLE COMPLEX SUBUNIT"/>
    <property type="match status" value="1"/>
</dbReference>
<evidence type="ECO:0000256" key="6">
    <source>
        <dbReference type="RuleBase" id="RU366065"/>
    </source>
</evidence>
<sequence length="103" mass="11940">MTIFNLYIFDRNGSCVFYREWKREKVAGMDRNEECKLMFGMLLSLRSFASKLAPRDGKQSVRSYQTSTYKLSLFDTPTGLKFVMNTDVTAGGIQELLRQIYSQ</sequence>
<evidence type="ECO:0000313" key="8">
    <source>
        <dbReference type="WBParaSite" id="PSAMB.scaffold10416size4100.g33281.t1"/>
    </source>
</evidence>
<comment type="subcellular location">
    <subcellularLocation>
        <location evidence="6">Endoplasmic reticulum</location>
    </subcellularLocation>
    <subcellularLocation>
        <location evidence="6">Golgi apparatus</location>
        <location evidence="6">cis-Golgi network</location>
    </subcellularLocation>
</comment>
<keyword evidence="2 6" id="KW-0256">Endoplasmic reticulum</keyword>
<keyword evidence="7" id="KW-1185">Reference proteome</keyword>
<proteinExistence type="inferred from homology"/>
<keyword evidence="4 6" id="KW-0333">Golgi apparatus</keyword>
<evidence type="ECO:0000313" key="7">
    <source>
        <dbReference type="Proteomes" id="UP000887566"/>
    </source>
</evidence>
<comment type="subunit">
    <text evidence="6">Part of the multisubunit transport protein particle (TRAPP) complex.</text>
</comment>
<reference evidence="8" key="1">
    <citation type="submission" date="2022-11" db="UniProtKB">
        <authorList>
            <consortium name="WormBaseParasite"/>
        </authorList>
    </citation>
    <scope>IDENTIFICATION</scope>
</reference>
<evidence type="ECO:0000256" key="2">
    <source>
        <dbReference type="ARBA" id="ARBA00022824"/>
    </source>
</evidence>
<keyword evidence="1 6" id="KW-0813">Transport</keyword>
<dbReference type="Proteomes" id="UP000887566">
    <property type="component" value="Unplaced"/>
</dbReference>
<dbReference type="CDD" id="cd14855">
    <property type="entry name" value="TRAPPC1_MUM2"/>
    <property type="match status" value="1"/>
</dbReference>
<protein>
    <recommendedName>
        <fullName evidence="6">Trafficking protein particle complex subunit</fullName>
    </recommendedName>
</protein>
<keyword evidence="3 6" id="KW-0931">ER-Golgi transport</keyword>
<name>A0A914UIJ7_9BILA</name>
<organism evidence="7 8">
    <name type="scientific">Plectus sambesii</name>
    <dbReference type="NCBI Taxonomy" id="2011161"/>
    <lineage>
        <taxon>Eukaryota</taxon>
        <taxon>Metazoa</taxon>
        <taxon>Ecdysozoa</taxon>
        <taxon>Nematoda</taxon>
        <taxon>Chromadorea</taxon>
        <taxon>Plectida</taxon>
        <taxon>Plectina</taxon>
        <taxon>Plectoidea</taxon>
        <taxon>Plectidae</taxon>
        <taxon>Plectus</taxon>
    </lineage>
</organism>
<dbReference type="PANTHER" id="PTHR23249:SF16">
    <property type="entry name" value="TRAFFICKING PROTEIN PARTICLE COMPLEX SUBUNIT 1"/>
    <property type="match status" value="1"/>
</dbReference>
<dbReference type="Pfam" id="PF04099">
    <property type="entry name" value="Sybindin"/>
    <property type="match status" value="1"/>
</dbReference>
<dbReference type="Gene3D" id="3.30.450.70">
    <property type="match status" value="1"/>
</dbReference>
<evidence type="ECO:0000256" key="4">
    <source>
        <dbReference type="ARBA" id="ARBA00023034"/>
    </source>
</evidence>
<dbReference type="GO" id="GO:0030008">
    <property type="term" value="C:TRAPP complex"/>
    <property type="evidence" value="ECO:0007669"/>
    <property type="project" value="UniProtKB-UniRule"/>
</dbReference>